<keyword evidence="1" id="KW-0472">Membrane</keyword>
<dbReference type="Gene3D" id="1.20.1640.10">
    <property type="entry name" value="Multidrug efflux transporter AcrB transmembrane domain"/>
    <property type="match status" value="3"/>
</dbReference>
<comment type="caution">
    <text evidence="2">The sequence shown here is derived from an EMBL/GenBank/DDBJ whole genome shotgun (WGS) entry which is preliminary data.</text>
</comment>
<accession>A0ABS5BWJ3</accession>
<feature type="transmembrane region" description="Helical" evidence="1">
    <location>
        <begin position="1070"/>
        <end position="1091"/>
    </location>
</feature>
<feature type="transmembrane region" description="Helical" evidence="1">
    <location>
        <begin position="1026"/>
        <end position="1049"/>
    </location>
</feature>
<organism evidence="2 3">
    <name type="scientific">Gemmata palustris</name>
    <dbReference type="NCBI Taxonomy" id="2822762"/>
    <lineage>
        <taxon>Bacteria</taxon>
        <taxon>Pseudomonadati</taxon>
        <taxon>Planctomycetota</taxon>
        <taxon>Planctomycetia</taxon>
        <taxon>Gemmatales</taxon>
        <taxon>Gemmataceae</taxon>
        <taxon>Gemmata</taxon>
    </lineage>
</organism>
<gene>
    <name evidence="2" type="ORF">J8F10_22885</name>
</gene>
<feature type="transmembrane region" description="Helical" evidence="1">
    <location>
        <begin position="350"/>
        <end position="369"/>
    </location>
</feature>
<protein>
    <submittedName>
        <fullName evidence="2">Efflux RND transporter permease subunit</fullName>
    </submittedName>
</protein>
<dbReference type="PRINTS" id="PR00702">
    <property type="entry name" value="ACRIFLAVINRP"/>
</dbReference>
<keyword evidence="1" id="KW-0812">Transmembrane</keyword>
<dbReference type="InterPro" id="IPR001036">
    <property type="entry name" value="Acrflvin-R"/>
</dbReference>
<feature type="transmembrane region" description="Helical" evidence="1">
    <location>
        <begin position="998"/>
        <end position="1020"/>
    </location>
</feature>
<dbReference type="SUPFAM" id="SSF82693">
    <property type="entry name" value="Multidrug efflux transporter AcrB pore domain, PN1, PN2, PC1 and PC2 subdomains"/>
    <property type="match status" value="3"/>
</dbReference>
<feature type="transmembrane region" description="Helical" evidence="1">
    <location>
        <begin position="1103"/>
        <end position="1129"/>
    </location>
</feature>
<dbReference type="SUPFAM" id="SSF82714">
    <property type="entry name" value="Multidrug efflux transporter AcrB TolC docking domain, DN and DC subdomains"/>
    <property type="match status" value="2"/>
</dbReference>
<dbReference type="Gene3D" id="3.30.70.1440">
    <property type="entry name" value="Multidrug efflux transporter AcrB pore domain"/>
    <property type="match status" value="1"/>
</dbReference>
<keyword evidence="1" id="KW-1133">Transmembrane helix</keyword>
<dbReference type="RefSeq" id="WP_210657789.1">
    <property type="nucleotide sequence ID" value="NZ_JAGKQQ010000001.1"/>
</dbReference>
<dbReference type="Proteomes" id="UP000676565">
    <property type="component" value="Unassembled WGS sequence"/>
</dbReference>
<keyword evidence="3" id="KW-1185">Reference proteome</keyword>
<dbReference type="PANTHER" id="PTHR32063:SF11">
    <property type="entry name" value="CATION OR DRUG EFFLUX SYSTEM PROTEIN"/>
    <property type="match status" value="1"/>
</dbReference>
<dbReference type="Gene3D" id="3.30.70.1320">
    <property type="entry name" value="Multidrug efflux transporter AcrB pore domain like"/>
    <property type="match status" value="1"/>
</dbReference>
<dbReference type="SUPFAM" id="SSF82866">
    <property type="entry name" value="Multidrug efflux transporter AcrB transmembrane domain"/>
    <property type="match status" value="2"/>
</dbReference>
<dbReference type="Pfam" id="PF00873">
    <property type="entry name" value="ACR_tran"/>
    <property type="match status" value="2"/>
</dbReference>
<evidence type="ECO:0000313" key="2">
    <source>
        <dbReference type="EMBL" id="MBP3958105.1"/>
    </source>
</evidence>
<feature type="transmembrane region" description="Helical" evidence="1">
    <location>
        <begin position="973"/>
        <end position="991"/>
    </location>
</feature>
<reference evidence="2 3" key="1">
    <citation type="submission" date="2021-04" db="EMBL/GenBank/DDBJ databases">
        <authorList>
            <person name="Ivanova A."/>
        </authorList>
    </citation>
    <scope>NUCLEOTIDE SEQUENCE [LARGE SCALE GENOMIC DNA]</scope>
    <source>
        <strain evidence="2 3">G18</strain>
    </source>
</reference>
<dbReference type="InterPro" id="IPR027463">
    <property type="entry name" value="AcrB_DN_DC_subdom"/>
</dbReference>
<evidence type="ECO:0000313" key="3">
    <source>
        <dbReference type="Proteomes" id="UP000676565"/>
    </source>
</evidence>
<dbReference type="EMBL" id="JAGKQQ010000001">
    <property type="protein sequence ID" value="MBP3958105.1"/>
    <property type="molecule type" value="Genomic_DNA"/>
</dbReference>
<feature type="transmembrane region" description="Helical" evidence="1">
    <location>
        <begin position="518"/>
        <end position="535"/>
    </location>
</feature>
<evidence type="ECO:0000256" key="1">
    <source>
        <dbReference type="SAM" id="Phobius"/>
    </source>
</evidence>
<feature type="transmembrane region" description="Helical" evidence="1">
    <location>
        <begin position="447"/>
        <end position="473"/>
    </location>
</feature>
<proteinExistence type="predicted"/>
<feature type="transmembrane region" description="Helical" evidence="1">
    <location>
        <begin position="611"/>
        <end position="631"/>
    </location>
</feature>
<name>A0ABS5BWJ3_9BACT</name>
<sequence length="1153" mass="124154">MFTRFFIDRPIFAAVLAIMTVLAGMVGLYSRPVAQYPDITPPTVEVYGIYPGANARTVADTVAAPIEQQVNGVEDMMYMSSTCGNDGSYTLTVTFKPGIDLNIAQVLVQNRVNLAEPVLPDLVKRRGVTVKKKSPSQLMIINLYNTADTPDDERARQQLLLELSNYATIQLRDELARLQGVGDITYLGQRDYSMRIWLDPEKMAVKGLSSAEVLHAIEQQNAQVAAGQVGQPPAPRGQAFQYTINTLGRLTDDKQFGEIILKADPDSRPVRLKDVGRIELGALSYDQSCTFDGKPSVALAVYQLPGTNAIDTAKRVREKMAELKSRFPANVTYQIAYDTTPFIDESITEVFHTLRDAVVLVAIVMLVFLQSWRAAIIPLAAVPVAIVGTFAAMAVLGYSINNLTLFGLVLAVGIVVDDAIVVVEAVQHHIEHGLEPRAATMKALDEVSGPVIAVGLVLSAVFVPCVFISGIVGEFYRQFAVTIAVSTLISAFNSLTLSPALCALLLKSNTDARARDPLPSIAFPLIGAGFVYYYLNANPQPWAVGQLDVPLGSISFSLPMSVAVAVGAALVGGAAGWVLRTVLNRTLGYLFTGFNRGFDAVTVGYTRVVAVTLRGSLLILLGYGGLLYLTYDTLNTTPTGFIPAQDKGYLLVNVVLPDAASVERTEQEMRKLEAVAQRTPGVKHTVSVSGNSVMIGTTAPNFATLYVMLDDFPNRHDPALSSDAIAAKLQRELSDEVPGARLTVFGAPPVDGLGNTGGFKLIIEDRGDTGSEAIEEAARSIVESADEKELRDTFTGFRADTPWLRLHIDRDAAQTKGVAVGDIVSALQVYFGSLYVNDFNLFGRTWQVNVQADEKFRRRSSDLKRLRVKSAGVELENQMAAQQAKASGKPAPPPKEIMVPLSTFLSVRDASGPVMVQRYNLYPAAAITSNPAPGTSSGQALAAMERTANEKLPATMKAEWTELALLQLETKDTALRAFVLSVVLVFLVLAAQYESWALPLAVILVVPMCILSAAIGVLYAGQDVNIFTQVGFVVLVGLACKNAILIIEFAKQRADAGATRWEAALDACKLRLRPIIMTSVAFIIGVVPLVLAKGAGAEMRHALGTAVFAGMLGVTAFGLFLTPVFFVVIQRLKESWAGASELVPEAPPPSTHE</sequence>
<feature type="transmembrane region" description="Helical" evidence="1">
    <location>
        <begin position="555"/>
        <end position="579"/>
    </location>
</feature>
<dbReference type="PANTHER" id="PTHR32063">
    <property type="match status" value="1"/>
</dbReference>
<feature type="transmembrane region" description="Helical" evidence="1">
    <location>
        <begin position="479"/>
        <end position="506"/>
    </location>
</feature>
<dbReference type="Gene3D" id="3.30.2090.10">
    <property type="entry name" value="Multidrug efflux transporter AcrB TolC docking domain, DN and DC subdomains"/>
    <property type="match status" value="2"/>
</dbReference>
<dbReference type="Gene3D" id="3.30.70.1430">
    <property type="entry name" value="Multidrug efflux transporter AcrB pore domain"/>
    <property type="match status" value="2"/>
</dbReference>